<dbReference type="Proteomes" id="UP001501600">
    <property type="component" value="Unassembled WGS sequence"/>
</dbReference>
<sequence length="224" mass="25093">MSLVATDIEMQFGPRRLFGIPQLILNRGERVWLQGANGAGKTTLLKILAGLQRPSGGRVHLHQDNAATNRWWRNRDPLRGRVIYLHQTPYLFNGSVEENLAYGLKHLALTVEERQSRVEQAVAMARLTPLRHQSAQVLSGGERQRLALARAWVMRPHHLLLDEPTASLDPDSIAAMAAMLDALQSQGCGLLLTSHQHTDLTLSSQQQWLLSEQRLTALPKEQRA</sequence>
<dbReference type="InterPro" id="IPR015856">
    <property type="entry name" value="ABC_transpr_CbiO/EcfA_su"/>
</dbReference>
<evidence type="ECO:0000256" key="1">
    <source>
        <dbReference type="ARBA" id="ARBA00005417"/>
    </source>
</evidence>
<evidence type="ECO:0000256" key="3">
    <source>
        <dbReference type="ARBA" id="ARBA00022741"/>
    </source>
</evidence>
<dbReference type="InterPro" id="IPR027417">
    <property type="entry name" value="P-loop_NTPase"/>
</dbReference>
<feature type="domain" description="ABC transporter" evidence="5">
    <location>
        <begin position="3"/>
        <end position="224"/>
    </location>
</feature>
<accession>A0ABP9RTB2</accession>
<dbReference type="InterPro" id="IPR017871">
    <property type="entry name" value="ABC_transporter-like_CS"/>
</dbReference>
<dbReference type="PANTHER" id="PTHR43553:SF24">
    <property type="entry name" value="ENERGY-COUPLING FACTOR TRANSPORTER ATP-BINDING PROTEIN ECFA1"/>
    <property type="match status" value="1"/>
</dbReference>
<evidence type="ECO:0000256" key="2">
    <source>
        <dbReference type="ARBA" id="ARBA00022448"/>
    </source>
</evidence>
<protein>
    <submittedName>
        <fullName evidence="6">Energy-coupling factor ABC transporter ATP-binding protein</fullName>
    </submittedName>
</protein>
<evidence type="ECO:0000256" key="4">
    <source>
        <dbReference type="ARBA" id="ARBA00022840"/>
    </source>
</evidence>
<gene>
    <name evidence="6" type="ORF">GCM10025772_02890</name>
</gene>
<reference evidence="7" key="1">
    <citation type="journal article" date="2019" name="Int. J. Syst. Evol. Microbiol.">
        <title>The Global Catalogue of Microorganisms (GCM) 10K type strain sequencing project: providing services to taxonomists for standard genome sequencing and annotation.</title>
        <authorList>
            <consortium name="The Broad Institute Genomics Platform"/>
            <consortium name="The Broad Institute Genome Sequencing Center for Infectious Disease"/>
            <person name="Wu L."/>
            <person name="Ma J."/>
        </authorList>
    </citation>
    <scope>NUCLEOTIDE SEQUENCE [LARGE SCALE GENOMIC DNA]</scope>
    <source>
        <strain evidence="7">JCM 18720</strain>
    </source>
</reference>
<comment type="similarity">
    <text evidence="1">Belongs to the ABC transporter superfamily.</text>
</comment>
<keyword evidence="3" id="KW-0547">Nucleotide-binding</keyword>
<name>A0ABP9RTB2_9GAMM</name>
<proteinExistence type="inferred from homology"/>
<dbReference type="PANTHER" id="PTHR43553">
    <property type="entry name" value="HEAVY METAL TRANSPORTER"/>
    <property type="match status" value="1"/>
</dbReference>
<dbReference type="RefSeq" id="WP_345315256.1">
    <property type="nucleotide sequence ID" value="NZ_BAABLF010000004.1"/>
</dbReference>
<dbReference type="InterPro" id="IPR003593">
    <property type="entry name" value="AAA+_ATPase"/>
</dbReference>
<keyword evidence="7" id="KW-1185">Reference proteome</keyword>
<dbReference type="PROSITE" id="PS50893">
    <property type="entry name" value="ABC_TRANSPORTER_2"/>
    <property type="match status" value="1"/>
</dbReference>
<organism evidence="6 7">
    <name type="scientific">Ferrimonas gelatinilytica</name>
    <dbReference type="NCBI Taxonomy" id="1255257"/>
    <lineage>
        <taxon>Bacteria</taxon>
        <taxon>Pseudomonadati</taxon>
        <taxon>Pseudomonadota</taxon>
        <taxon>Gammaproteobacteria</taxon>
        <taxon>Alteromonadales</taxon>
        <taxon>Ferrimonadaceae</taxon>
        <taxon>Ferrimonas</taxon>
    </lineage>
</organism>
<comment type="caution">
    <text evidence="6">The sequence shown here is derived from an EMBL/GenBank/DDBJ whole genome shotgun (WGS) entry which is preliminary data.</text>
</comment>
<dbReference type="PROSITE" id="PS00211">
    <property type="entry name" value="ABC_TRANSPORTER_1"/>
    <property type="match status" value="1"/>
</dbReference>
<evidence type="ECO:0000313" key="7">
    <source>
        <dbReference type="Proteomes" id="UP001501600"/>
    </source>
</evidence>
<dbReference type="SMART" id="SM00382">
    <property type="entry name" value="AAA"/>
    <property type="match status" value="1"/>
</dbReference>
<dbReference type="CDD" id="cd03225">
    <property type="entry name" value="ABC_cobalt_CbiO_domain1"/>
    <property type="match status" value="1"/>
</dbReference>
<keyword evidence="4 6" id="KW-0067">ATP-binding</keyword>
<evidence type="ECO:0000259" key="5">
    <source>
        <dbReference type="PROSITE" id="PS50893"/>
    </source>
</evidence>
<keyword evidence="2" id="KW-0813">Transport</keyword>
<dbReference type="SUPFAM" id="SSF52540">
    <property type="entry name" value="P-loop containing nucleoside triphosphate hydrolases"/>
    <property type="match status" value="1"/>
</dbReference>
<dbReference type="GO" id="GO:0005524">
    <property type="term" value="F:ATP binding"/>
    <property type="evidence" value="ECO:0007669"/>
    <property type="project" value="UniProtKB-KW"/>
</dbReference>
<dbReference type="Gene3D" id="3.40.50.300">
    <property type="entry name" value="P-loop containing nucleotide triphosphate hydrolases"/>
    <property type="match status" value="1"/>
</dbReference>
<dbReference type="InterPro" id="IPR003439">
    <property type="entry name" value="ABC_transporter-like_ATP-bd"/>
</dbReference>
<dbReference type="InterPro" id="IPR050095">
    <property type="entry name" value="ECF_ABC_transporter_ATP-bd"/>
</dbReference>
<evidence type="ECO:0000313" key="6">
    <source>
        <dbReference type="EMBL" id="GAA5186761.1"/>
    </source>
</evidence>
<dbReference type="EMBL" id="BAABLF010000004">
    <property type="protein sequence ID" value="GAA5186761.1"/>
    <property type="molecule type" value="Genomic_DNA"/>
</dbReference>
<dbReference type="Pfam" id="PF00005">
    <property type="entry name" value="ABC_tran"/>
    <property type="match status" value="1"/>
</dbReference>